<dbReference type="CDD" id="cd00794">
    <property type="entry name" value="NOS_oxygenase_prok"/>
    <property type="match status" value="1"/>
</dbReference>
<dbReference type="PANTHER" id="PTHR43410">
    <property type="entry name" value="NITRIC OXIDE SYNTHASE OXYGENASE"/>
    <property type="match status" value="1"/>
</dbReference>
<gene>
    <name evidence="8" type="ORF">KS419_17915</name>
</gene>
<keyword evidence="5 6" id="KW-0408">Iron</keyword>
<keyword evidence="4 6" id="KW-0560">Oxidoreductase</keyword>
<accession>A0ABS6JIW2</accession>
<name>A0ABS6JIW2_9BACI</name>
<keyword evidence="3 6" id="KW-0479">Metal-binding</keyword>
<evidence type="ECO:0000256" key="4">
    <source>
        <dbReference type="ARBA" id="ARBA00023002"/>
    </source>
</evidence>
<dbReference type="PANTHER" id="PTHR43410:SF1">
    <property type="entry name" value="NITRIC OXIDE SYNTHASE"/>
    <property type="match status" value="1"/>
</dbReference>
<dbReference type="InterPro" id="IPR050607">
    <property type="entry name" value="NOS"/>
</dbReference>
<dbReference type="PIRSF" id="PIRSF037219">
    <property type="entry name" value="NOS_oxygenase"/>
    <property type="match status" value="1"/>
</dbReference>
<dbReference type="EC" id="1.14.14.47" evidence="6"/>
<dbReference type="RefSeq" id="WP_217067759.1">
    <property type="nucleotide sequence ID" value="NZ_JAHQCS010000145.1"/>
</dbReference>
<dbReference type="Pfam" id="PF02898">
    <property type="entry name" value="NO_synthase"/>
    <property type="match status" value="1"/>
</dbReference>
<keyword evidence="9" id="KW-1185">Reference proteome</keyword>
<evidence type="ECO:0000259" key="7">
    <source>
        <dbReference type="Pfam" id="PF02898"/>
    </source>
</evidence>
<evidence type="ECO:0000256" key="5">
    <source>
        <dbReference type="ARBA" id="ARBA00023004"/>
    </source>
</evidence>
<dbReference type="InterPro" id="IPR004030">
    <property type="entry name" value="NOS_N"/>
</dbReference>
<evidence type="ECO:0000256" key="6">
    <source>
        <dbReference type="PIRNR" id="PIRNR037219"/>
    </source>
</evidence>
<dbReference type="InterPro" id="IPR017142">
    <property type="entry name" value="Nitric_oxide_synthase_Oase-su"/>
</dbReference>
<comment type="cofactor">
    <cofactor evidence="6">
        <name>heme</name>
        <dbReference type="ChEBI" id="CHEBI:30413"/>
    </cofactor>
</comment>
<sequence>MNSLEEEAVLFISKCYKELGKGECIEKRMKEITQQITSFGYYEHTYEEISHGAKMAWRNSNKCIGRLFWDTLHVIDARTNSKPSDIANSLFYHLESATNNGRIKPTLTVFQPKKSGEEQIRIWNHQLIRYAGYETSEGIIGDPLSIPFTKECEKLGWRGNRTNFDILPLVIETKEYGIHWFTIPEKYILEVDIEHPDYPSVKDLGLKWYAVPAIADMKLEIGGIEYTAAPFNGWYMGTEIGARNFADKDRYNMLPKIASLLNLDTSKNSNLWKDRALVELNRAVLYSYQKSGVSIVDHHTASEQFRKFEKNEKSSGRKVTGKWNWLIPPVSPATTHIFHEHYNDEWETPNFTYQMSPF</sequence>
<proteinExistence type="inferred from homology"/>
<evidence type="ECO:0000313" key="9">
    <source>
        <dbReference type="Proteomes" id="UP000784880"/>
    </source>
</evidence>
<feature type="domain" description="Nitric oxide synthase (NOS)" evidence="7">
    <location>
        <begin position="3"/>
        <end position="357"/>
    </location>
</feature>
<comment type="miscellaneous">
    <text evidence="6">This protein is similar to the oxygenase domain of eukaryotic nitric oxide synthases but lacks the reductase domain which, in eukaryotes, is responsible for transfer of electrons to the ferric heme during nitric oxide synthesis.</text>
</comment>
<comment type="caution">
    <text evidence="8">The sequence shown here is derived from an EMBL/GenBank/DDBJ whole genome shotgun (WGS) entry which is preliminary data.</text>
</comment>
<evidence type="ECO:0000256" key="2">
    <source>
        <dbReference type="ARBA" id="ARBA00022617"/>
    </source>
</evidence>
<comment type="subunit">
    <text evidence="6">Homodimer.</text>
</comment>
<protein>
    <recommendedName>
        <fullName evidence="6">Nitric oxide synthase oxygenase</fullName>
        <ecNumber evidence="6">1.14.14.47</ecNumber>
    </recommendedName>
</protein>
<organism evidence="8 9">
    <name type="scientific">Evansella tamaricis</name>
    <dbReference type="NCBI Taxonomy" id="2069301"/>
    <lineage>
        <taxon>Bacteria</taxon>
        <taxon>Bacillati</taxon>
        <taxon>Bacillota</taxon>
        <taxon>Bacilli</taxon>
        <taxon>Bacillales</taxon>
        <taxon>Bacillaceae</taxon>
        <taxon>Evansella</taxon>
    </lineage>
</organism>
<dbReference type="EMBL" id="JAHQCS010000145">
    <property type="protein sequence ID" value="MBU9713609.1"/>
    <property type="molecule type" value="Genomic_DNA"/>
</dbReference>
<comment type="similarity">
    <text evidence="6">Belongs to the NOS family. Bacterial NOS oxygenase subfamily.</text>
</comment>
<comment type="function">
    <text evidence="1 6">Catalyzes the production of nitric oxide.</text>
</comment>
<evidence type="ECO:0000313" key="8">
    <source>
        <dbReference type="EMBL" id="MBU9713609.1"/>
    </source>
</evidence>
<dbReference type="Proteomes" id="UP000784880">
    <property type="component" value="Unassembled WGS sequence"/>
</dbReference>
<keyword evidence="2 6" id="KW-0349">Heme</keyword>
<evidence type="ECO:0000256" key="1">
    <source>
        <dbReference type="ARBA" id="ARBA00002642"/>
    </source>
</evidence>
<reference evidence="8 9" key="1">
    <citation type="submission" date="2021-06" db="EMBL/GenBank/DDBJ databases">
        <title>Bacillus sp. RD4P76, an endophyte from a halophyte.</title>
        <authorList>
            <person name="Sun J.-Q."/>
        </authorList>
    </citation>
    <scope>NUCLEOTIDE SEQUENCE [LARGE SCALE GENOMIC DNA]</scope>
    <source>
        <strain evidence="8 9">CGMCC 1.15917</strain>
    </source>
</reference>
<evidence type="ECO:0000256" key="3">
    <source>
        <dbReference type="ARBA" id="ARBA00022723"/>
    </source>
</evidence>